<organism evidence="3">
    <name type="scientific">freshwater metagenome</name>
    <dbReference type="NCBI Taxonomy" id="449393"/>
    <lineage>
        <taxon>unclassified sequences</taxon>
        <taxon>metagenomes</taxon>
        <taxon>ecological metagenomes</taxon>
    </lineage>
</organism>
<dbReference type="InterPro" id="IPR013653">
    <property type="entry name" value="GCN5-like_dom"/>
</dbReference>
<dbReference type="AlphaFoldDB" id="A0A6J7PJA7"/>
<evidence type="ECO:0000259" key="1">
    <source>
        <dbReference type="PROSITE" id="PS51186"/>
    </source>
</evidence>
<sequence>MDAGHHPLDNPVWSALQGTHCGVAVGAGRALRYRPDISVFCGMADNHADSWADLADIAGDDGLVVIFRPGPIVEPGGWARLYSGNGNQMVLEGSPRSVPALATVDPQTGLAVSMRPLGECDVDEMVALVARTEPGPFLSRTVELGGYIGIFHGEVLVAMAGQRMRPEGYCEISAVCTDDSARRRGYASIVTAEVAAGIRARGETPFLNVRTDNTAALPVYSRLGFEVRAITSFAALRRPPH</sequence>
<accession>A0A6J7PJA7</accession>
<feature type="domain" description="N-acetyltransferase" evidence="1">
    <location>
        <begin position="112"/>
        <end position="241"/>
    </location>
</feature>
<dbReference type="Pfam" id="PF08445">
    <property type="entry name" value="FR47"/>
    <property type="match status" value="1"/>
</dbReference>
<dbReference type="GO" id="GO:0016747">
    <property type="term" value="F:acyltransferase activity, transferring groups other than amino-acyl groups"/>
    <property type="evidence" value="ECO:0007669"/>
    <property type="project" value="InterPro"/>
</dbReference>
<evidence type="ECO:0000313" key="2">
    <source>
        <dbReference type="EMBL" id="CAB4804526.1"/>
    </source>
</evidence>
<dbReference type="SUPFAM" id="SSF55729">
    <property type="entry name" value="Acyl-CoA N-acyltransferases (Nat)"/>
    <property type="match status" value="1"/>
</dbReference>
<dbReference type="InterPro" id="IPR000182">
    <property type="entry name" value="GNAT_dom"/>
</dbReference>
<proteinExistence type="predicted"/>
<name>A0A6J7PJA7_9ZZZZ</name>
<protein>
    <submittedName>
        <fullName evidence="3">Unannotated protein</fullName>
    </submittedName>
</protein>
<dbReference type="EMBL" id="CAFBON010000259">
    <property type="protein sequence ID" value="CAB5005101.1"/>
    <property type="molecule type" value="Genomic_DNA"/>
</dbReference>
<gene>
    <name evidence="2" type="ORF">UFOPK3001_01161</name>
    <name evidence="3" type="ORF">UFOPK3954_01990</name>
</gene>
<dbReference type="Gene3D" id="3.40.630.30">
    <property type="match status" value="1"/>
</dbReference>
<dbReference type="PROSITE" id="PS51186">
    <property type="entry name" value="GNAT"/>
    <property type="match status" value="1"/>
</dbReference>
<reference evidence="3" key="1">
    <citation type="submission" date="2020-05" db="EMBL/GenBank/DDBJ databases">
        <authorList>
            <person name="Chiriac C."/>
            <person name="Salcher M."/>
            <person name="Ghai R."/>
            <person name="Kavagutti S V."/>
        </authorList>
    </citation>
    <scope>NUCLEOTIDE SEQUENCE</scope>
</reference>
<dbReference type="EMBL" id="CAFAAJ010000064">
    <property type="protein sequence ID" value="CAB4804526.1"/>
    <property type="molecule type" value="Genomic_DNA"/>
</dbReference>
<evidence type="ECO:0000313" key="3">
    <source>
        <dbReference type="EMBL" id="CAB5005101.1"/>
    </source>
</evidence>
<dbReference type="InterPro" id="IPR016181">
    <property type="entry name" value="Acyl_CoA_acyltransferase"/>
</dbReference>